<reference evidence="2 3" key="1">
    <citation type="journal article" date="2016" name="Nat. Commun.">
        <title>Thousands of microbial genomes shed light on interconnected biogeochemical processes in an aquifer system.</title>
        <authorList>
            <person name="Anantharaman K."/>
            <person name="Brown C.T."/>
            <person name="Hug L.A."/>
            <person name="Sharon I."/>
            <person name="Castelle C.J."/>
            <person name="Probst A.J."/>
            <person name="Thomas B.C."/>
            <person name="Singh A."/>
            <person name="Wilkins M.J."/>
            <person name="Karaoz U."/>
            <person name="Brodie E.L."/>
            <person name="Williams K.H."/>
            <person name="Hubbard S.S."/>
            <person name="Banfield J.F."/>
        </authorList>
    </citation>
    <scope>NUCLEOTIDE SEQUENCE [LARGE SCALE GENOMIC DNA]</scope>
</reference>
<dbReference type="EMBL" id="MFGW01000016">
    <property type="protein sequence ID" value="OGF68152.1"/>
    <property type="molecule type" value="Genomic_DNA"/>
</dbReference>
<feature type="transmembrane region" description="Helical" evidence="1">
    <location>
        <begin position="217"/>
        <end position="236"/>
    </location>
</feature>
<feature type="transmembrane region" description="Helical" evidence="1">
    <location>
        <begin position="131"/>
        <end position="153"/>
    </location>
</feature>
<keyword evidence="1" id="KW-0472">Membrane</keyword>
<evidence type="ECO:0000256" key="1">
    <source>
        <dbReference type="SAM" id="Phobius"/>
    </source>
</evidence>
<comment type="caution">
    <text evidence="2">The sequence shown here is derived from an EMBL/GenBank/DDBJ whole genome shotgun (WGS) entry which is preliminary data.</text>
</comment>
<dbReference type="Proteomes" id="UP000178943">
    <property type="component" value="Unassembled WGS sequence"/>
</dbReference>
<organism evidence="2 3">
    <name type="scientific">Candidatus Fischerbacteria bacterium RBG_13_37_8</name>
    <dbReference type="NCBI Taxonomy" id="1817863"/>
    <lineage>
        <taxon>Bacteria</taxon>
        <taxon>Candidatus Fischeribacteriota</taxon>
    </lineage>
</organism>
<feature type="transmembrane region" description="Helical" evidence="1">
    <location>
        <begin position="76"/>
        <end position="94"/>
    </location>
</feature>
<gene>
    <name evidence="2" type="ORF">A2Y62_19595</name>
</gene>
<feature type="transmembrane region" description="Helical" evidence="1">
    <location>
        <begin position="14"/>
        <end position="36"/>
    </location>
</feature>
<feature type="transmembrane region" description="Helical" evidence="1">
    <location>
        <begin position="159"/>
        <end position="181"/>
    </location>
</feature>
<evidence type="ECO:0000313" key="2">
    <source>
        <dbReference type="EMBL" id="OGF68152.1"/>
    </source>
</evidence>
<feature type="transmembrane region" description="Helical" evidence="1">
    <location>
        <begin position="248"/>
        <end position="266"/>
    </location>
</feature>
<keyword evidence="1" id="KW-1133">Transmembrane helix</keyword>
<proteinExistence type="predicted"/>
<dbReference type="AlphaFoldDB" id="A0A1F5VXI1"/>
<dbReference type="STRING" id="1817863.A2Y62_19595"/>
<sequence length="312" mass="36074">MHILELTLEILYELGLWTIAVSIGIFFLGAGVLILIKIIKKRKEIIGGIFAFILMGGLGAFILTGCVDELIRKRRLGFSTLLVLTMVVLGFLVYKTVQHIKKIETPIFKRKKIEEYELPSIIKLNPFLTKLISAIPDFLLSGTFLFAIINQQFDIANRLWLTSIVQIQFLVIHAFLFFAVITFPQINAWSFRLIQVFYFITFFAFYLSASLQLGLEGLLAFLCCTLATFLGFLLHVKSETMMIQSVKRWVISFLGFIIISIITHMPELVNKWHEERNALYFGLLYFVFLGIMEMTTIYYIPWRRKKRINNGN</sequence>
<evidence type="ECO:0000313" key="3">
    <source>
        <dbReference type="Proteomes" id="UP000178943"/>
    </source>
</evidence>
<protein>
    <submittedName>
        <fullName evidence="2">Uncharacterized protein</fullName>
    </submittedName>
</protein>
<feature type="transmembrane region" description="Helical" evidence="1">
    <location>
        <begin position="278"/>
        <end position="300"/>
    </location>
</feature>
<keyword evidence="1" id="KW-0812">Transmembrane</keyword>
<accession>A0A1F5VXI1</accession>
<feature type="transmembrane region" description="Helical" evidence="1">
    <location>
        <begin position="193"/>
        <end position="211"/>
    </location>
</feature>
<name>A0A1F5VXI1_9BACT</name>
<feature type="transmembrane region" description="Helical" evidence="1">
    <location>
        <begin position="45"/>
        <end position="64"/>
    </location>
</feature>